<evidence type="ECO:0008006" key="3">
    <source>
        <dbReference type="Google" id="ProtNLM"/>
    </source>
</evidence>
<reference evidence="2" key="1">
    <citation type="journal article" date="2016" name="Sci. Rep.">
        <title>Molecular characterization of firefly nuptial gifts: a multi-omics approach sheds light on postcopulatory sexual selection.</title>
        <authorList>
            <person name="Al-Wathiqui N."/>
            <person name="Fallon T.R."/>
            <person name="South A."/>
            <person name="Weng J.K."/>
            <person name="Lewis S.M."/>
        </authorList>
    </citation>
    <scope>NUCLEOTIDE SEQUENCE</scope>
</reference>
<dbReference type="InterPro" id="IPR009057">
    <property type="entry name" value="Homeodomain-like_sf"/>
</dbReference>
<dbReference type="PANTHER" id="PTHR33939">
    <property type="entry name" value="PROTEIN CBG22215"/>
    <property type="match status" value="1"/>
</dbReference>
<evidence type="ECO:0000256" key="1">
    <source>
        <dbReference type="ARBA" id="ARBA00004123"/>
    </source>
</evidence>
<dbReference type="GO" id="GO:0003676">
    <property type="term" value="F:nucleic acid binding"/>
    <property type="evidence" value="ECO:0007669"/>
    <property type="project" value="InterPro"/>
</dbReference>
<sequence length="299" mass="34487">MDSTPSTSKANISPVKRRTRLNLGHLSISEKQCILNLYKQILTDDPGTKMVTIVAKIAEAAGIAKSTVYRTIKEYKKTGAVTPSKRSGGRPPLVSQFEESTKTSVRQIIHNFFYHSELPTLDKILKEINSREDLPQMCRSSLYKLMKQINFKYLKRSRKSVLIERDDIIRWRRKYLKAIKQYRNEGRAIYYLDETWLNEGHTKQKVWTDDTIRTRRQAFVEGLSTGLKNPSGKGKRLIILHVGSENGFVNEGLLLFEGRKTSDYHEEMNAEVFEEWFASFLVKIPENAVTLQYIVASTF</sequence>
<accession>A0A1Y1K1C1</accession>
<dbReference type="Gene3D" id="3.30.420.10">
    <property type="entry name" value="Ribonuclease H-like superfamily/Ribonuclease H"/>
    <property type="match status" value="1"/>
</dbReference>
<comment type="subcellular location">
    <subcellularLocation>
        <location evidence="1">Nucleus</location>
    </subcellularLocation>
</comment>
<dbReference type="InterPro" id="IPR036397">
    <property type="entry name" value="RNaseH_sf"/>
</dbReference>
<dbReference type="PANTHER" id="PTHR33939:SF1">
    <property type="entry name" value="DUF4371 DOMAIN-CONTAINING PROTEIN"/>
    <property type="match status" value="1"/>
</dbReference>
<dbReference type="InterPro" id="IPR036388">
    <property type="entry name" value="WH-like_DNA-bd_sf"/>
</dbReference>
<dbReference type="GO" id="GO:0005634">
    <property type="term" value="C:nucleus"/>
    <property type="evidence" value="ECO:0007669"/>
    <property type="project" value="UniProtKB-SubCell"/>
</dbReference>
<protein>
    <recommendedName>
        <fullName evidence="3">Tc1-like transposase DDE domain-containing protein</fullName>
    </recommendedName>
</protein>
<dbReference type="SUPFAM" id="SSF46689">
    <property type="entry name" value="Homeodomain-like"/>
    <property type="match status" value="1"/>
</dbReference>
<proteinExistence type="predicted"/>
<organism evidence="2">
    <name type="scientific">Photinus pyralis</name>
    <name type="common">Common eastern firefly</name>
    <name type="synonym">Lampyris pyralis</name>
    <dbReference type="NCBI Taxonomy" id="7054"/>
    <lineage>
        <taxon>Eukaryota</taxon>
        <taxon>Metazoa</taxon>
        <taxon>Ecdysozoa</taxon>
        <taxon>Arthropoda</taxon>
        <taxon>Hexapoda</taxon>
        <taxon>Insecta</taxon>
        <taxon>Pterygota</taxon>
        <taxon>Neoptera</taxon>
        <taxon>Endopterygota</taxon>
        <taxon>Coleoptera</taxon>
        <taxon>Polyphaga</taxon>
        <taxon>Elateriformia</taxon>
        <taxon>Elateroidea</taxon>
        <taxon>Lampyridae</taxon>
        <taxon>Lampyrinae</taxon>
        <taxon>Photinus</taxon>
    </lineage>
</organism>
<dbReference type="EMBL" id="GEZM01099870">
    <property type="protein sequence ID" value="JAV53136.1"/>
    <property type="molecule type" value="Transcribed_RNA"/>
</dbReference>
<evidence type="ECO:0000313" key="2">
    <source>
        <dbReference type="EMBL" id="JAV53136.1"/>
    </source>
</evidence>
<name>A0A1Y1K1C1_PHOPY</name>
<dbReference type="AlphaFoldDB" id="A0A1Y1K1C1"/>
<dbReference type="Gene3D" id="1.10.10.10">
    <property type="entry name" value="Winged helix-like DNA-binding domain superfamily/Winged helix DNA-binding domain"/>
    <property type="match status" value="1"/>
</dbReference>